<keyword evidence="5" id="KW-0418">Kinase</keyword>
<feature type="domain" description="PAS" evidence="8">
    <location>
        <begin position="522"/>
        <end position="591"/>
    </location>
</feature>
<dbReference type="PANTHER" id="PTHR43304">
    <property type="entry name" value="PHYTOCHROME-LIKE PROTEIN CPH1"/>
    <property type="match status" value="1"/>
</dbReference>
<comment type="catalytic activity">
    <reaction evidence="1">
        <text>ATP + protein L-histidine = ADP + protein N-phospho-L-histidine.</text>
        <dbReference type="EC" id="2.7.13.3"/>
    </reaction>
</comment>
<feature type="domain" description="PAS" evidence="8">
    <location>
        <begin position="151"/>
        <end position="196"/>
    </location>
</feature>
<dbReference type="InterPro" id="IPR029016">
    <property type="entry name" value="GAF-like_dom_sf"/>
</dbReference>
<dbReference type="InterPro" id="IPR003661">
    <property type="entry name" value="HisK_dim/P_dom"/>
</dbReference>
<dbReference type="SMART" id="SM00091">
    <property type="entry name" value="PAS"/>
    <property type="match status" value="6"/>
</dbReference>
<dbReference type="InterPro" id="IPR013767">
    <property type="entry name" value="PAS_fold"/>
</dbReference>
<evidence type="ECO:0000256" key="3">
    <source>
        <dbReference type="ARBA" id="ARBA00022553"/>
    </source>
</evidence>
<dbReference type="SMART" id="SM00065">
    <property type="entry name" value="GAF"/>
    <property type="match status" value="1"/>
</dbReference>
<feature type="domain" description="PAS" evidence="8">
    <location>
        <begin position="284"/>
        <end position="357"/>
    </location>
</feature>
<feature type="domain" description="PAC" evidence="9">
    <location>
        <begin position="596"/>
        <end position="647"/>
    </location>
</feature>
<dbReference type="Proteomes" id="UP000766904">
    <property type="component" value="Unassembled WGS sequence"/>
</dbReference>
<gene>
    <name evidence="10" type="ORF">CV102_25640</name>
</gene>
<feature type="domain" description="PAC" evidence="9">
    <location>
        <begin position="359"/>
        <end position="411"/>
    </location>
</feature>
<dbReference type="InterPro" id="IPR003594">
    <property type="entry name" value="HATPase_dom"/>
</dbReference>
<dbReference type="PROSITE" id="PS50109">
    <property type="entry name" value="HIS_KIN"/>
    <property type="match status" value="1"/>
</dbReference>
<dbReference type="SMART" id="SM00387">
    <property type="entry name" value="HATPase_c"/>
    <property type="match status" value="1"/>
</dbReference>
<dbReference type="InterPro" id="IPR000014">
    <property type="entry name" value="PAS"/>
</dbReference>
<evidence type="ECO:0000259" key="9">
    <source>
        <dbReference type="PROSITE" id="PS50113"/>
    </source>
</evidence>
<dbReference type="SMART" id="SM00086">
    <property type="entry name" value="PAC"/>
    <property type="match status" value="3"/>
</dbReference>
<dbReference type="Gene3D" id="1.10.287.130">
    <property type="match status" value="1"/>
</dbReference>
<protein>
    <recommendedName>
        <fullName evidence="2">histidine kinase</fullName>
        <ecNumber evidence="2">2.7.13.3</ecNumber>
    </recommendedName>
</protein>
<dbReference type="OrthoDB" id="106630at2157"/>
<dbReference type="InterPro" id="IPR000700">
    <property type="entry name" value="PAS-assoc_C"/>
</dbReference>
<dbReference type="Pfam" id="PF02518">
    <property type="entry name" value="HATPase_c"/>
    <property type="match status" value="1"/>
</dbReference>
<evidence type="ECO:0000313" key="10">
    <source>
        <dbReference type="EMBL" id="TYL35839.1"/>
    </source>
</evidence>
<dbReference type="InterPro" id="IPR036890">
    <property type="entry name" value="HATPase_C_sf"/>
</dbReference>
<dbReference type="SUPFAM" id="SSF55874">
    <property type="entry name" value="ATPase domain of HSP90 chaperone/DNA topoisomerase II/histidine kinase"/>
    <property type="match status" value="1"/>
</dbReference>
<dbReference type="PRINTS" id="PR00344">
    <property type="entry name" value="BCTRLSENSOR"/>
</dbReference>
<dbReference type="Gene3D" id="6.10.250.490">
    <property type="match status" value="1"/>
</dbReference>
<evidence type="ECO:0000256" key="6">
    <source>
        <dbReference type="SAM" id="Coils"/>
    </source>
</evidence>
<dbReference type="InterPro" id="IPR005467">
    <property type="entry name" value="His_kinase_dom"/>
</dbReference>
<dbReference type="RefSeq" id="WP_148860800.1">
    <property type="nucleotide sequence ID" value="NZ_PHNJ01000032.1"/>
</dbReference>
<evidence type="ECO:0000256" key="5">
    <source>
        <dbReference type="ARBA" id="ARBA00022777"/>
    </source>
</evidence>
<feature type="domain" description="PAC" evidence="9">
    <location>
        <begin position="96"/>
        <end position="147"/>
    </location>
</feature>
<dbReference type="PROSITE" id="PS50112">
    <property type="entry name" value="PAS"/>
    <property type="match status" value="5"/>
</dbReference>
<dbReference type="EMBL" id="PHNJ01000032">
    <property type="protein sequence ID" value="TYL35839.1"/>
    <property type="molecule type" value="Genomic_DNA"/>
</dbReference>
<dbReference type="InterPro" id="IPR013656">
    <property type="entry name" value="PAS_4"/>
</dbReference>
<evidence type="ECO:0000259" key="7">
    <source>
        <dbReference type="PROSITE" id="PS50109"/>
    </source>
</evidence>
<feature type="coiled-coil region" evidence="6">
    <location>
        <begin position="929"/>
        <end position="963"/>
    </location>
</feature>
<dbReference type="InterPro" id="IPR004358">
    <property type="entry name" value="Sig_transdc_His_kin-like_C"/>
</dbReference>
<feature type="domain" description="PAS" evidence="8">
    <location>
        <begin position="409"/>
        <end position="479"/>
    </location>
</feature>
<dbReference type="Pfam" id="PF13426">
    <property type="entry name" value="PAS_9"/>
    <property type="match status" value="2"/>
</dbReference>
<dbReference type="FunFam" id="3.30.565.10:FF:000006">
    <property type="entry name" value="Sensor histidine kinase WalK"/>
    <property type="match status" value="1"/>
</dbReference>
<evidence type="ECO:0000256" key="1">
    <source>
        <dbReference type="ARBA" id="ARBA00000085"/>
    </source>
</evidence>
<comment type="caution">
    <text evidence="10">The sequence shown here is derived from an EMBL/GenBank/DDBJ whole genome shotgun (WGS) entry which is preliminary data.</text>
</comment>
<dbReference type="Pfam" id="PF01590">
    <property type="entry name" value="GAF"/>
    <property type="match status" value="1"/>
</dbReference>
<dbReference type="GO" id="GO:0000155">
    <property type="term" value="F:phosphorelay sensor kinase activity"/>
    <property type="evidence" value="ECO:0007669"/>
    <property type="project" value="InterPro"/>
</dbReference>
<dbReference type="PROSITE" id="PS50113">
    <property type="entry name" value="PAC"/>
    <property type="match status" value="4"/>
</dbReference>
<feature type="domain" description="PAC" evidence="9">
    <location>
        <begin position="716"/>
        <end position="768"/>
    </location>
</feature>
<dbReference type="Gene3D" id="3.30.450.40">
    <property type="match status" value="1"/>
</dbReference>
<dbReference type="CDD" id="cd00130">
    <property type="entry name" value="PAS"/>
    <property type="match status" value="5"/>
</dbReference>
<keyword evidence="11" id="KW-1185">Reference proteome</keyword>
<dbReference type="InterPro" id="IPR035965">
    <property type="entry name" value="PAS-like_dom_sf"/>
</dbReference>
<keyword evidence="6" id="KW-0175">Coiled coil</keyword>
<evidence type="ECO:0000256" key="2">
    <source>
        <dbReference type="ARBA" id="ARBA00012438"/>
    </source>
</evidence>
<dbReference type="SUPFAM" id="SSF55785">
    <property type="entry name" value="PYP-like sensor domain (PAS domain)"/>
    <property type="match status" value="6"/>
</dbReference>
<accession>A0A8J8PZ93</accession>
<feature type="domain" description="Histidine kinase" evidence="7">
    <location>
        <begin position="963"/>
        <end position="1176"/>
    </location>
</feature>
<dbReference type="InterPro" id="IPR052162">
    <property type="entry name" value="Sensor_kinase/Photoreceptor"/>
</dbReference>
<dbReference type="Pfam" id="PF08448">
    <property type="entry name" value="PAS_4"/>
    <property type="match status" value="3"/>
</dbReference>
<organism evidence="10 11">
    <name type="scientific">Natronococcus pandeyae</name>
    <dbReference type="NCBI Taxonomy" id="2055836"/>
    <lineage>
        <taxon>Archaea</taxon>
        <taxon>Methanobacteriati</taxon>
        <taxon>Methanobacteriota</taxon>
        <taxon>Stenosarchaea group</taxon>
        <taxon>Halobacteria</taxon>
        <taxon>Halobacteriales</taxon>
        <taxon>Natrialbaceae</taxon>
        <taxon>Natronococcus</taxon>
    </lineage>
</organism>
<dbReference type="SUPFAM" id="SSF47384">
    <property type="entry name" value="Homodimeric domain of signal transducing histidine kinase"/>
    <property type="match status" value="1"/>
</dbReference>
<keyword evidence="3" id="KW-0597">Phosphoprotein</keyword>
<name>A0A8J8PZ93_9EURY</name>
<dbReference type="InterPro" id="IPR036097">
    <property type="entry name" value="HisK_dim/P_sf"/>
</dbReference>
<keyword evidence="4" id="KW-0808">Transferase</keyword>
<dbReference type="PANTHER" id="PTHR43304:SF1">
    <property type="entry name" value="PAC DOMAIN-CONTAINING PROTEIN"/>
    <property type="match status" value="1"/>
</dbReference>
<dbReference type="NCBIfam" id="TIGR00229">
    <property type="entry name" value="sensory_box"/>
    <property type="match status" value="5"/>
</dbReference>
<dbReference type="Gene3D" id="3.30.565.10">
    <property type="entry name" value="Histidine kinase-like ATPase, C-terminal domain"/>
    <property type="match status" value="1"/>
</dbReference>
<dbReference type="Gene3D" id="3.30.450.20">
    <property type="entry name" value="PAS domain"/>
    <property type="match status" value="6"/>
</dbReference>
<dbReference type="AlphaFoldDB" id="A0A8J8PZ93"/>
<reference evidence="10" key="1">
    <citation type="submission" date="2017-11" db="EMBL/GenBank/DDBJ databases">
        <authorList>
            <person name="Kajale S.C."/>
            <person name="Sharma A."/>
        </authorList>
    </citation>
    <scope>NUCLEOTIDE SEQUENCE</scope>
    <source>
        <strain evidence="10">LS1_42</strain>
    </source>
</reference>
<sequence>MSTQADAPDGAFWGDVDDDVALHRYRTLVNTIDDGVYQLNSKGHFVAVNDVIVETTGFSRDELVGEHVSLVLTDHDVERIERELGRQIGTEDEEIAAFELGVQTADGGVVPCELRLNLLVEDGEFQGTIGVARDLTEEKQRLKSLESAQASVESITGVLDEANIGVFVLDDDFTIAWADETIGEYLGLDRDDLIGRDKRTVLDETIKDRFDDSERFAENVRATYEENRHFETFECHVTANETRDARWLEHQSKPIESGQYAGGRIELYYDITDRKRSEDAHRESEERFQSLIDAVEEYAIFRLDQDGHVISWNDGAAKIKGYDREEILGEHFSTFYTEEDRAAGVPTRNLERATENGSLEDEGWRVRKDGRQFWANVTITAVRGDDGAHRGYLKVTRDMTDRHRREQELERELQRIFDRFSDAFYTLDEDFRFTHVNAYAEDLLGYSEDELRGEVLWDVFPEAVGSDLYENYTDAMETQKPISFERYSEPLGLWAKVNIYPSETGLSVYFTDITERKEREQELERYEQTIETIWDGVATLDDNGRFVMVNDAFCEMTGYERDELLGDHVTLIHDETIDERAEELKEDVVAKRAEYASLEFDLETADDETIPVEGRFGPYVLEDGSVGRTGVVRDISERKERERALEESERRYRTLVENFPNGAVGLYDEEFTYTVVGGELLDKLGHAPDEVVGTTIYERYPNELIDEFKPNFRAVFDGESNTFEIDLDTRDLIAHTLPVRNAANEIYAGMLMVQDITERKEHERELEQRARQQQAVADLGQFALETDDLDELMHEAARRVVDALDNEYCKVLDLDSDERELLLRQGVGWHEGIVGEATVSSVEADSQAAYTLANDHPIVVENLETETRFSGPELLTSHDVRSGISTIIGPFDEAWGILGTHDTDCREFTDQDVTFVQSVANILAEAIERHRYQRELEQLVTDLEESNERLEESNERLEQFAYAASHDLQEPLRMVSSYLRLIDDRYRDDFDEEGEEFLEFAIGGADRMRNMIEGLLAYSRVETRGNPFEPVELNDVLEAVREDLQIQIEKSNAEIAIDELPHVEGDAEQLRQVFQNLLSNAIEYSGDEPPRVDIAAERDDDSWIISVHDNGIGIDPDEQERIFEVFERLHTREEHPGTGIGLPLCQRIVERHGSTIRVESEPGEGSKFLFTLPMANNHDA</sequence>
<dbReference type="Pfam" id="PF00989">
    <property type="entry name" value="PAS"/>
    <property type="match status" value="1"/>
</dbReference>
<feature type="domain" description="PAS" evidence="8">
    <location>
        <begin position="21"/>
        <end position="91"/>
    </location>
</feature>
<dbReference type="SUPFAM" id="SSF55781">
    <property type="entry name" value="GAF domain-like"/>
    <property type="match status" value="1"/>
</dbReference>
<dbReference type="EC" id="2.7.13.3" evidence="2"/>
<dbReference type="InterPro" id="IPR001610">
    <property type="entry name" value="PAC"/>
</dbReference>
<dbReference type="SMART" id="SM00388">
    <property type="entry name" value="HisKA"/>
    <property type="match status" value="1"/>
</dbReference>
<evidence type="ECO:0000313" key="11">
    <source>
        <dbReference type="Proteomes" id="UP000766904"/>
    </source>
</evidence>
<evidence type="ECO:0000256" key="4">
    <source>
        <dbReference type="ARBA" id="ARBA00022679"/>
    </source>
</evidence>
<dbReference type="Pfam" id="PF00512">
    <property type="entry name" value="HisKA"/>
    <property type="match status" value="1"/>
</dbReference>
<evidence type="ECO:0000259" key="8">
    <source>
        <dbReference type="PROSITE" id="PS50112"/>
    </source>
</evidence>
<dbReference type="CDD" id="cd00082">
    <property type="entry name" value="HisKA"/>
    <property type="match status" value="1"/>
</dbReference>
<dbReference type="GO" id="GO:0006355">
    <property type="term" value="P:regulation of DNA-templated transcription"/>
    <property type="evidence" value="ECO:0007669"/>
    <property type="project" value="InterPro"/>
</dbReference>
<proteinExistence type="predicted"/>
<dbReference type="InterPro" id="IPR003018">
    <property type="entry name" value="GAF"/>
</dbReference>